<comment type="caution">
    <text evidence="2">The sequence shown here is derived from an EMBL/GenBank/DDBJ whole genome shotgun (WGS) entry which is preliminary data.</text>
</comment>
<sequence>MQFIAALIEHLVVGLVALLWLLPIANQLTLIPDVKIADHKEVLIAIGLPVAYVVGMYVDVFASLLSSFIKRALDAYGSTWRSKIFGAHLSSKNGKSYERTAKILKQSPDEAARYLLQLSSREKIARGVYLNFLIAAAVNFLLPTSKYYVPPLLLIAMFSIGVLAWLRLNALTDNFKTHW</sequence>
<reference evidence="2 3" key="1">
    <citation type="submission" date="2019-11" db="EMBL/GenBank/DDBJ databases">
        <title>Novel species isolated from a subtropical stream in China.</title>
        <authorList>
            <person name="Lu H."/>
        </authorList>
    </citation>
    <scope>NUCLEOTIDE SEQUENCE [LARGE SCALE GENOMIC DNA]</scope>
    <source>
        <strain evidence="2 3">FT80W</strain>
    </source>
</reference>
<gene>
    <name evidence="2" type="ORF">GJ699_03460</name>
</gene>
<keyword evidence="1" id="KW-0812">Transmembrane</keyword>
<feature type="transmembrane region" description="Helical" evidence="1">
    <location>
        <begin position="148"/>
        <end position="166"/>
    </location>
</feature>
<evidence type="ECO:0000313" key="2">
    <source>
        <dbReference type="EMBL" id="MRW89034.1"/>
    </source>
</evidence>
<keyword evidence="1" id="KW-0472">Membrane</keyword>
<accession>A0A6I2KX90</accession>
<evidence type="ECO:0000256" key="1">
    <source>
        <dbReference type="SAM" id="Phobius"/>
    </source>
</evidence>
<evidence type="ECO:0000313" key="3">
    <source>
        <dbReference type="Proteomes" id="UP000433309"/>
    </source>
</evidence>
<dbReference type="RefSeq" id="WP_154373160.1">
    <property type="nucleotide sequence ID" value="NZ_WKJK01000002.1"/>
</dbReference>
<keyword evidence="1" id="KW-1133">Transmembrane helix</keyword>
<protein>
    <submittedName>
        <fullName evidence="2">Uncharacterized protein</fullName>
    </submittedName>
</protein>
<feature type="transmembrane region" description="Helical" evidence="1">
    <location>
        <begin position="124"/>
        <end position="142"/>
    </location>
</feature>
<keyword evidence="3" id="KW-1185">Reference proteome</keyword>
<organism evidence="2 3">
    <name type="scientific">Duganella guangzhouensis</name>
    <dbReference type="NCBI Taxonomy" id="2666084"/>
    <lineage>
        <taxon>Bacteria</taxon>
        <taxon>Pseudomonadati</taxon>
        <taxon>Pseudomonadota</taxon>
        <taxon>Betaproteobacteria</taxon>
        <taxon>Burkholderiales</taxon>
        <taxon>Oxalobacteraceae</taxon>
        <taxon>Telluria group</taxon>
        <taxon>Duganella</taxon>
    </lineage>
</organism>
<dbReference type="Proteomes" id="UP000433309">
    <property type="component" value="Unassembled WGS sequence"/>
</dbReference>
<name>A0A6I2KX90_9BURK</name>
<feature type="transmembrane region" description="Helical" evidence="1">
    <location>
        <begin position="43"/>
        <end position="65"/>
    </location>
</feature>
<dbReference type="AlphaFoldDB" id="A0A6I2KX90"/>
<proteinExistence type="predicted"/>
<dbReference type="EMBL" id="WKJK01000002">
    <property type="protein sequence ID" value="MRW89034.1"/>
    <property type="molecule type" value="Genomic_DNA"/>
</dbReference>